<name>A0A6J6CSW9_9ZZZZ</name>
<keyword evidence="1" id="KW-0472">Membrane</keyword>
<dbReference type="EMBL" id="CAEZSL010000206">
    <property type="protein sequence ID" value="CAB4553549.1"/>
    <property type="molecule type" value="Genomic_DNA"/>
</dbReference>
<gene>
    <name evidence="2" type="ORF">UFOPK1421_01444</name>
</gene>
<dbReference type="AlphaFoldDB" id="A0A6J6CSW9"/>
<evidence type="ECO:0000256" key="1">
    <source>
        <dbReference type="SAM" id="Phobius"/>
    </source>
</evidence>
<organism evidence="2">
    <name type="scientific">freshwater metagenome</name>
    <dbReference type="NCBI Taxonomy" id="449393"/>
    <lineage>
        <taxon>unclassified sequences</taxon>
        <taxon>metagenomes</taxon>
        <taxon>ecological metagenomes</taxon>
    </lineage>
</organism>
<proteinExistence type="predicted"/>
<reference evidence="2" key="1">
    <citation type="submission" date="2020-05" db="EMBL/GenBank/DDBJ databases">
        <authorList>
            <person name="Chiriac C."/>
            <person name="Salcher M."/>
            <person name="Ghai R."/>
            <person name="Kavagutti S V."/>
        </authorList>
    </citation>
    <scope>NUCLEOTIDE SEQUENCE</scope>
</reference>
<evidence type="ECO:0000313" key="2">
    <source>
        <dbReference type="EMBL" id="CAB4553549.1"/>
    </source>
</evidence>
<protein>
    <submittedName>
        <fullName evidence="2">Unannotated protein</fullName>
    </submittedName>
</protein>
<sequence length="102" mass="10782">MYTVAILIVMAVLLEAVMTVLNSVLNTVGLGDTIKKLPIIGANLTLGISILIVWLLEAYPLGSWGAAWADDWKNIVVNGAVICGMIPLKDAVFGAISKGMRA</sequence>
<keyword evidence="1" id="KW-1133">Transmembrane helix</keyword>
<feature type="transmembrane region" description="Helical" evidence="1">
    <location>
        <begin position="76"/>
        <end position="96"/>
    </location>
</feature>
<keyword evidence="1" id="KW-0812">Transmembrane</keyword>
<accession>A0A6J6CSW9</accession>
<feature type="transmembrane region" description="Helical" evidence="1">
    <location>
        <begin position="6"/>
        <end position="25"/>
    </location>
</feature>
<feature type="transmembrane region" description="Helical" evidence="1">
    <location>
        <begin position="37"/>
        <end position="56"/>
    </location>
</feature>